<dbReference type="RefSeq" id="WP_268875658.1">
    <property type="nucleotide sequence ID" value="NZ_FMUB01000012.1"/>
</dbReference>
<name>A0A1G4WVS8_9MYCO</name>
<evidence type="ECO:0000313" key="1">
    <source>
        <dbReference type="EMBL" id="SCX30652.1"/>
    </source>
</evidence>
<dbReference type="EMBL" id="FMUB01000012">
    <property type="protein sequence ID" value="SCX30652.1"/>
    <property type="molecule type" value="Genomic_DNA"/>
</dbReference>
<dbReference type="Proteomes" id="UP000199707">
    <property type="component" value="Unassembled WGS sequence"/>
</dbReference>
<dbReference type="STRING" id="1502745.SAMN02799620_05125"/>
<evidence type="ECO:0000313" key="2">
    <source>
        <dbReference type="Proteomes" id="UP000199707"/>
    </source>
</evidence>
<reference evidence="2" key="1">
    <citation type="submission" date="2016-10" db="EMBL/GenBank/DDBJ databases">
        <authorList>
            <person name="Varghese N."/>
            <person name="Submissions S."/>
        </authorList>
    </citation>
    <scope>NUCLEOTIDE SEQUENCE [LARGE SCALE GENOMIC DNA]</scope>
    <source>
        <strain evidence="2">UNC267MFSha1.1M11</strain>
    </source>
</reference>
<sequence length="44" mass="5273">MLLIELNVAGHRCTHRVDQPRRTFDRVRARLNSRTMQWRPSRAA</sequence>
<gene>
    <name evidence="1" type="ORF">SAMN02799620_05125</name>
</gene>
<organism evidence="1 2">
    <name type="scientific">Mycolicibacterium fluoranthenivorans</name>
    <dbReference type="NCBI Taxonomy" id="258505"/>
    <lineage>
        <taxon>Bacteria</taxon>
        <taxon>Bacillati</taxon>
        <taxon>Actinomycetota</taxon>
        <taxon>Actinomycetes</taxon>
        <taxon>Mycobacteriales</taxon>
        <taxon>Mycobacteriaceae</taxon>
        <taxon>Mycolicibacterium</taxon>
    </lineage>
</organism>
<dbReference type="AlphaFoldDB" id="A0A1G4WVS8"/>
<protein>
    <submittedName>
        <fullName evidence="1">Uncharacterized protein</fullName>
    </submittedName>
</protein>
<accession>A0A1G4WVS8</accession>
<proteinExistence type="predicted"/>